<dbReference type="SUPFAM" id="SSF53474">
    <property type="entry name" value="alpha/beta-Hydrolases"/>
    <property type="match status" value="1"/>
</dbReference>
<dbReference type="OrthoDB" id="9785847at2"/>
<dbReference type="AlphaFoldDB" id="A0A4Q5MWV6"/>
<organism evidence="3 4">
    <name type="scientific">Pengzhenrongella frigida</name>
    <dbReference type="NCBI Taxonomy" id="1259133"/>
    <lineage>
        <taxon>Bacteria</taxon>
        <taxon>Bacillati</taxon>
        <taxon>Actinomycetota</taxon>
        <taxon>Actinomycetes</taxon>
        <taxon>Micrococcales</taxon>
        <taxon>Pengzhenrongella</taxon>
    </lineage>
</organism>
<accession>A0A4Q5MWV6</accession>
<evidence type="ECO:0000259" key="2">
    <source>
        <dbReference type="Pfam" id="PF00561"/>
    </source>
</evidence>
<dbReference type="Pfam" id="PF00561">
    <property type="entry name" value="Abhydrolase_1"/>
    <property type="match status" value="1"/>
</dbReference>
<evidence type="ECO:0000256" key="1">
    <source>
        <dbReference type="SAM" id="MobiDB-lite"/>
    </source>
</evidence>
<dbReference type="Gene3D" id="3.40.50.1820">
    <property type="entry name" value="alpha/beta hydrolase"/>
    <property type="match status" value="1"/>
</dbReference>
<dbReference type="EMBL" id="SDWW01000078">
    <property type="protein sequence ID" value="RYV49413.1"/>
    <property type="molecule type" value="Genomic_DNA"/>
</dbReference>
<reference evidence="3 4" key="1">
    <citation type="submission" date="2019-01" db="EMBL/GenBank/DDBJ databases">
        <title>Novel species of Cellulomonas.</title>
        <authorList>
            <person name="Liu Q."/>
            <person name="Xin Y.-H."/>
        </authorList>
    </citation>
    <scope>NUCLEOTIDE SEQUENCE [LARGE SCALE GENOMIC DNA]</scope>
    <source>
        <strain evidence="3 4">HLT2-17</strain>
    </source>
</reference>
<sequence>MTPTSTPLATRLTARAVSRRPRWTPLRAAFTVLDRLAPPLAARWAIHIWCTMPKNAGRRRDARPGAGVRSDLTTAAGCRLAVEAWGDGPPVYLAHGWGGWRGQMGAFITPLVEAGYRVVVLDAPGHGDSGPGAMGPGRGNAAEFTQALTELTDAHGRAGASSLTRSAALPPPSPFAMAHRCPGSPLSNRAQTRSV</sequence>
<comment type="caution">
    <text evidence="3">The sequence shown here is derived from an EMBL/GenBank/DDBJ whole genome shotgun (WGS) entry which is preliminary data.</text>
</comment>
<protein>
    <recommendedName>
        <fullName evidence="2">AB hydrolase-1 domain-containing protein</fullName>
    </recommendedName>
</protein>
<proteinExistence type="predicted"/>
<keyword evidence="4" id="KW-1185">Reference proteome</keyword>
<feature type="region of interest" description="Disordered" evidence="1">
    <location>
        <begin position="156"/>
        <end position="195"/>
    </location>
</feature>
<dbReference type="InterPro" id="IPR000073">
    <property type="entry name" value="AB_hydrolase_1"/>
</dbReference>
<gene>
    <name evidence="3" type="ORF">EUA98_18910</name>
</gene>
<dbReference type="InterPro" id="IPR029058">
    <property type="entry name" value="AB_hydrolase_fold"/>
</dbReference>
<name>A0A4Q5MWV6_9MICO</name>
<evidence type="ECO:0000313" key="4">
    <source>
        <dbReference type="Proteomes" id="UP000293764"/>
    </source>
</evidence>
<dbReference type="Proteomes" id="UP000293764">
    <property type="component" value="Unassembled WGS sequence"/>
</dbReference>
<evidence type="ECO:0000313" key="3">
    <source>
        <dbReference type="EMBL" id="RYV49413.1"/>
    </source>
</evidence>
<feature type="compositionally biased region" description="Polar residues" evidence="1">
    <location>
        <begin position="185"/>
        <end position="195"/>
    </location>
</feature>
<dbReference type="RefSeq" id="WP_130104239.1">
    <property type="nucleotide sequence ID" value="NZ_SDWW01000078.1"/>
</dbReference>
<dbReference type="GO" id="GO:0003824">
    <property type="term" value="F:catalytic activity"/>
    <property type="evidence" value="ECO:0007669"/>
    <property type="project" value="UniProtKB-ARBA"/>
</dbReference>
<feature type="domain" description="AB hydrolase-1" evidence="2">
    <location>
        <begin position="89"/>
        <end position="133"/>
    </location>
</feature>